<comment type="caution">
    <text evidence="2">Lacks conserved residue(s) required for the propagation of feature annotation.</text>
</comment>
<proteinExistence type="inferred from homology"/>
<dbReference type="Pfam" id="PF02769">
    <property type="entry name" value="AIRS_C"/>
    <property type="match status" value="1"/>
</dbReference>
<dbReference type="PIRSF" id="PIRSF005303">
    <property type="entry name" value="Thiam_monoph_kin"/>
    <property type="match status" value="1"/>
</dbReference>
<dbReference type="Gene3D" id="3.90.650.10">
    <property type="entry name" value="PurM-like C-terminal domain"/>
    <property type="match status" value="1"/>
</dbReference>
<feature type="binding site" evidence="2">
    <location>
        <position position="258"/>
    </location>
    <ligand>
        <name>substrate</name>
    </ligand>
</feature>
<dbReference type="SUPFAM" id="SSF55326">
    <property type="entry name" value="PurM N-terminal domain-like"/>
    <property type="match status" value="1"/>
</dbReference>
<dbReference type="InterPro" id="IPR006283">
    <property type="entry name" value="ThiL-like"/>
</dbReference>
<keyword evidence="2" id="KW-0067">ATP-binding</keyword>
<dbReference type="EMBL" id="JBHUJD010000023">
    <property type="protein sequence ID" value="MFD2311849.1"/>
    <property type="molecule type" value="Genomic_DNA"/>
</dbReference>
<feature type="binding site" evidence="2">
    <location>
        <position position="143"/>
    </location>
    <ligand>
        <name>ATP</name>
        <dbReference type="ChEBI" id="CHEBI:30616"/>
    </ligand>
</feature>
<feature type="binding site" evidence="2">
    <location>
        <position position="53"/>
    </location>
    <ligand>
        <name>substrate</name>
    </ligand>
</feature>
<dbReference type="EC" id="2.7.4.16" evidence="2"/>
<feature type="binding site" evidence="2">
    <location>
        <position position="121"/>
    </location>
    <ligand>
        <name>Mg(2+)</name>
        <dbReference type="ChEBI" id="CHEBI:18420"/>
        <label>1</label>
    </ligand>
</feature>
<dbReference type="InterPro" id="IPR036676">
    <property type="entry name" value="PurM-like_C_sf"/>
</dbReference>
<feature type="binding site" evidence="2">
    <location>
        <position position="30"/>
    </location>
    <ligand>
        <name>Mg(2+)</name>
        <dbReference type="ChEBI" id="CHEBI:18420"/>
        <label>4</label>
    </ligand>
</feature>
<organism evidence="5 6">
    <name type="scientific">Microbulbifer halophilus</name>
    <dbReference type="NCBI Taxonomy" id="453963"/>
    <lineage>
        <taxon>Bacteria</taxon>
        <taxon>Pseudomonadati</taxon>
        <taxon>Pseudomonadota</taxon>
        <taxon>Gammaproteobacteria</taxon>
        <taxon>Cellvibrionales</taxon>
        <taxon>Microbulbiferaceae</taxon>
        <taxon>Microbulbifer</taxon>
    </lineage>
</organism>
<comment type="similarity">
    <text evidence="2">Belongs to the thiamine-monophosphate kinase family.</text>
</comment>
<dbReference type="Pfam" id="PF00586">
    <property type="entry name" value="AIRS"/>
    <property type="match status" value="1"/>
</dbReference>
<comment type="pathway">
    <text evidence="2">Cofactor biosynthesis; thiamine diphosphate biosynthesis; thiamine diphosphate from thiamine phosphate: step 1/1.</text>
</comment>
<feature type="domain" description="PurM-like N-terminal" evidence="3">
    <location>
        <begin position="28"/>
        <end position="135"/>
    </location>
</feature>
<feature type="binding site" evidence="2">
    <location>
        <position position="208"/>
    </location>
    <ligand>
        <name>Mg(2+)</name>
        <dbReference type="ChEBI" id="CHEBI:18420"/>
        <label>3</label>
    </ligand>
</feature>
<keyword evidence="2" id="KW-0479">Metal-binding</keyword>
<reference evidence="6" key="1">
    <citation type="journal article" date="2019" name="Int. J. Syst. Evol. Microbiol.">
        <title>The Global Catalogue of Microorganisms (GCM) 10K type strain sequencing project: providing services to taxonomists for standard genome sequencing and annotation.</title>
        <authorList>
            <consortium name="The Broad Institute Genomics Platform"/>
            <consortium name="The Broad Institute Genome Sequencing Center for Infectious Disease"/>
            <person name="Wu L."/>
            <person name="Ma J."/>
        </authorList>
    </citation>
    <scope>NUCLEOTIDE SEQUENCE [LARGE SCALE GENOMIC DNA]</scope>
    <source>
        <strain evidence="6">KCTC 12848</strain>
    </source>
</reference>
<evidence type="ECO:0000256" key="2">
    <source>
        <dbReference type="HAMAP-Rule" id="MF_02128"/>
    </source>
</evidence>
<keyword evidence="2" id="KW-0547">Nucleotide-binding</keyword>
<feature type="binding site" evidence="2">
    <location>
        <position position="46"/>
    </location>
    <ligand>
        <name>Mg(2+)</name>
        <dbReference type="ChEBI" id="CHEBI:18420"/>
        <label>2</label>
    </ligand>
</feature>
<evidence type="ECO:0000256" key="1">
    <source>
        <dbReference type="ARBA" id="ARBA00022977"/>
    </source>
</evidence>
<dbReference type="InterPro" id="IPR036921">
    <property type="entry name" value="PurM-like_N_sf"/>
</dbReference>
<feature type="binding site" evidence="2">
    <location>
        <begin position="120"/>
        <end position="121"/>
    </location>
    <ligand>
        <name>ATP</name>
        <dbReference type="ChEBI" id="CHEBI:30616"/>
    </ligand>
</feature>
<evidence type="ECO:0000313" key="5">
    <source>
        <dbReference type="EMBL" id="MFD2311849.1"/>
    </source>
</evidence>
<dbReference type="Gene3D" id="3.30.1330.10">
    <property type="entry name" value="PurM-like, N-terminal domain"/>
    <property type="match status" value="1"/>
</dbReference>
<keyword evidence="2" id="KW-0460">Magnesium</keyword>
<dbReference type="PANTHER" id="PTHR30270:SF0">
    <property type="entry name" value="THIAMINE-MONOPHOSPHATE KINASE"/>
    <property type="match status" value="1"/>
</dbReference>
<dbReference type="HAMAP" id="MF_02128">
    <property type="entry name" value="TMP_kinase"/>
    <property type="match status" value="1"/>
</dbReference>
<comment type="miscellaneous">
    <text evidence="2">Reaction mechanism of ThiL seems to utilize a direct, inline transfer of the gamma-phosphate of ATP to TMP rather than a phosphorylated enzyme intermediate.</text>
</comment>
<keyword evidence="1 2" id="KW-0784">Thiamine biosynthesis</keyword>
<evidence type="ECO:0000313" key="6">
    <source>
        <dbReference type="Proteomes" id="UP001597425"/>
    </source>
</evidence>
<dbReference type="SUPFAM" id="SSF56042">
    <property type="entry name" value="PurM C-terminal domain-like"/>
    <property type="match status" value="1"/>
</dbReference>
<keyword evidence="2 5" id="KW-0808">Transferase</keyword>
<feature type="binding site" evidence="2">
    <location>
        <position position="46"/>
    </location>
    <ligand>
        <name>Mg(2+)</name>
        <dbReference type="ChEBI" id="CHEBI:18420"/>
        <label>1</label>
    </ligand>
</feature>
<evidence type="ECO:0000259" key="3">
    <source>
        <dbReference type="Pfam" id="PF00586"/>
    </source>
</evidence>
<protein>
    <recommendedName>
        <fullName evidence="2">Thiamine-monophosphate kinase</fullName>
        <shortName evidence="2">TMP kinase</shortName>
        <shortName evidence="2">Thiamine-phosphate kinase</shortName>
        <ecNumber evidence="2">2.7.4.16</ecNumber>
    </recommendedName>
</protein>
<comment type="caution">
    <text evidence="5">The sequence shown here is derived from an EMBL/GenBank/DDBJ whole genome shotgun (WGS) entry which is preliminary data.</text>
</comment>
<feature type="binding site" evidence="2">
    <location>
        <position position="74"/>
    </location>
    <ligand>
        <name>Mg(2+)</name>
        <dbReference type="ChEBI" id="CHEBI:18420"/>
        <label>3</label>
    </ligand>
</feature>
<feature type="domain" description="PurM-like C-terminal" evidence="4">
    <location>
        <begin position="149"/>
        <end position="291"/>
    </location>
</feature>
<comment type="function">
    <text evidence="2">Catalyzes the ATP-dependent phosphorylation of thiamine-monophosphate (TMP) to form thiamine-pyrophosphate (TPP), the active form of vitamin B1.</text>
</comment>
<feature type="binding site" evidence="2">
    <location>
        <position position="308"/>
    </location>
    <ligand>
        <name>substrate</name>
    </ligand>
</feature>
<dbReference type="GO" id="GO:0009030">
    <property type="term" value="F:thiamine-phosphate kinase activity"/>
    <property type="evidence" value="ECO:0007669"/>
    <property type="project" value="UniProtKB-EC"/>
</dbReference>
<feature type="binding site" evidence="2">
    <location>
        <position position="30"/>
    </location>
    <ligand>
        <name>Mg(2+)</name>
        <dbReference type="ChEBI" id="CHEBI:18420"/>
        <label>3</label>
    </ligand>
</feature>
<feature type="binding site" evidence="2">
    <location>
        <position position="74"/>
    </location>
    <ligand>
        <name>Mg(2+)</name>
        <dbReference type="ChEBI" id="CHEBI:18420"/>
        <label>4</label>
    </ligand>
</feature>
<dbReference type="Proteomes" id="UP001597425">
    <property type="component" value="Unassembled WGS sequence"/>
</dbReference>
<name>A0ABW5EK34_9GAMM</name>
<dbReference type="InterPro" id="IPR016188">
    <property type="entry name" value="PurM-like_N"/>
</dbReference>
<dbReference type="NCBIfam" id="TIGR01379">
    <property type="entry name" value="thiL"/>
    <property type="match status" value="1"/>
</dbReference>
<feature type="binding site" evidence="2">
    <location>
        <position position="44"/>
    </location>
    <ligand>
        <name>Mg(2+)</name>
        <dbReference type="ChEBI" id="CHEBI:18420"/>
        <label>4</label>
    </ligand>
</feature>
<comment type="catalytic activity">
    <reaction evidence="2">
        <text>thiamine phosphate + ATP = thiamine diphosphate + ADP</text>
        <dbReference type="Rhea" id="RHEA:15913"/>
        <dbReference type="ChEBI" id="CHEBI:30616"/>
        <dbReference type="ChEBI" id="CHEBI:37575"/>
        <dbReference type="ChEBI" id="CHEBI:58937"/>
        <dbReference type="ChEBI" id="CHEBI:456216"/>
        <dbReference type="EC" id="2.7.4.16"/>
    </reaction>
</comment>
<keyword evidence="2 5" id="KW-0418">Kinase</keyword>
<evidence type="ECO:0000259" key="4">
    <source>
        <dbReference type="Pfam" id="PF02769"/>
    </source>
</evidence>
<feature type="binding site" evidence="2">
    <location>
        <position position="210"/>
    </location>
    <ligand>
        <name>ATP</name>
        <dbReference type="ChEBI" id="CHEBI:30616"/>
    </ligand>
</feature>
<accession>A0ABW5EK34</accession>
<dbReference type="CDD" id="cd02194">
    <property type="entry name" value="ThiL"/>
    <property type="match status" value="1"/>
</dbReference>
<keyword evidence="6" id="KW-1185">Reference proteome</keyword>
<feature type="binding site" evidence="2">
    <location>
        <position position="74"/>
    </location>
    <ligand>
        <name>Mg(2+)</name>
        <dbReference type="ChEBI" id="CHEBI:18420"/>
        <label>2</label>
    </ligand>
</feature>
<sequence length="311" mass="32440">MPGPGEFQIIRDYFSGAPQGEGVALGIGDDCALLQPPPGLLATSVDTLVADRHFPADANPGLIASRALRVNLSDLAAMNARPLWFTLALTLPDSNPDWLRRFADGLLQTAEAFGISLVGGDTTRGPLSITVEVIGSTHKPLRRDGAGVGHGIHVSGPLGAAAAALPVVLNEREVTESERRAAEEAYYRPQPQLSMAAALGDIASAAVDISDGLLADLGHICKASGLTAEVQMEKLPVAALAQTLAGERALQLAATGGDDYQLCFTLPPEHAEAAEKLGAVCIGTLTEGQGEVRPRLKGEPWVHPSAGFQHF</sequence>
<dbReference type="InterPro" id="IPR010918">
    <property type="entry name" value="PurM-like_C_dom"/>
</dbReference>
<gene>
    <name evidence="2 5" type="primary">thiL</name>
    <name evidence="5" type="ORF">ACFSKX_15575</name>
</gene>
<dbReference type="RefSeq" id="WP_265722626.1">
    <property type="nucleotide sequence ID" value="NZ_JAPIVK010000026.1"/>
</dbReference>
<dbReference type="PANTHER" id="PTHR30270">
    <property type="entry name" value="THIAMINE-MONOPHOSPHATE KINASE"/>
    <property type="match status" value="1"/>
</dbReference>
<feature type="binding site" evidence="2">
    <location>
        <position position="211"/>
    </location>
    <ligand>
        <name>Mg(2+)</name>
        <dbReference type="ChEBI" id="CHEBI:18420"/>
        <label>5</label>
    </ligand>
</feature>